<dbReference type="Proteomes" id="UP000276215">
    <property type="component" value="Unassembled WGS sequence"/>
</dbReference>
<organism evidence="1 2">
    <name type="scientific">Choiromyces venosus 120613-1</name>
    <dbReference type="NCBI Taxonomy" id="1336337"/>
    <lineage>
        <taxon>Eukaryota</taxon>
        <taxon>Fungi</taxon>
        <taxon>Dikarya</taxon>
        <taxon>Ascomycota</taxon>
        <taxon>Pezizomycotina</taxon>
        <taxon>Pezizomycetes</taxon>
        <taxon>Pezizales</taxon>
        <taxon>Tuberaceae</taxon>
        <taxon>Choiromyces</taxon>
    </lineage>
</organism>
<reference evidence="1 2" key="1">
    <citation type="journal article" date="2018" name="Nat. Ecol. Evol.">
        <title>Pezizomycetes genomes reveal the molecular basis of ectomycorrhizal truffle lifestyle.</title>
        <authorList>
            <person name="Murat C."/>
            <person name="Payen T."/>
            <person name="Noel B."/>
            <person name="Kuo A."/>
            <person name="Morin E."/>
            <person name="Chen J."/>
            <person name="Kohler A."/>
            <person name="Krizsan K."/>
            <person name="Balestrini R."/>
            <person name="Da Silva C."/>
            <person name="Montanini B."/>
            <person name="Hainaut M."/>
            <person name="Levati E."/>
            <person name="Barry K.W."/>
            <person name="Belfiori B."/>
            <person name="Cichocki N."/>
            <person name="Clum A."/>
            <person name="Dockter R.B."/>
            <person name="Fauchery L."/>
            <person name="Guy J."/>
            <person name="Iotti M."/>
            <person name="Le Tacon F."/>
            <person name="Lindquist E.A."/>
            <person name="Lipzen A."/>
            <person name="Malagnac F."/>
            <person name="Mello A."/>
            <person name="Molinier V."/>
            <person name="Miyauchi S."/>
            <person name="Poulain J."/>
            <person name="Riccioni C."/>
            <person name="Rubini A."/>
            <person name="Sitrit Y."/>
            <person name="Splivallo R."/>
            <person name="Traeger S."/>
            <person name="Wang M."/>
            <person name="Zifcakova L."/>
            <person name="Wipf D."/>
            <person name="Zambonelli A."/>
            <person name="Paolocci F."/>
            <person name="Nowrousian M."/>
            <person name="Ottonello S."/>
            <person name="Baldrian P."/>
            <person name="Spatafora J.W."/>
            <person name="Henrissat B."/>
            <person name="Nagy L.G."/>
            <person name="Aury J.M."/>
            <person name="Wincker P."/>
            <person name="Grigoriev I.V."/>
            <person name="Bonfante P."/>
            <person name="Martin F.M."/>
        </authorList>
    </citation>
    <scope>NUCLEOTIDE SEQUENCE [LARGE SCALE GENOMIC DNA]</scope>
    <source>
        <strain evidence="1 2">120613-1</strain>
    </source>
</reference>
<keyword evidence="2" id="KW-1185">Reference proteome</keyword>
<gene>
    <name evidence="1" type="ORF">L873DRAFT_1915239</name>
</gene>
<dbReference type="EMBL" id="ML120398">
    <property type="protein sequence ID" value="RPA98217.1"/>
    <property type="molecule type" value="Genomic_DNA"/>
</dbReference>
<protein>
    <submittedName>
        <fullName evidence="1">Uncharacterized protein</fullName>
    </submittedName>
</protein>
<dbReference type="AlphaFoldDB" id="A0A3N4JLQ1"/>
<evidence type="ECO:0000313" key="1">
    <source>
        <dbReference type="EMBL" id="RPA98217.1"/>
    </source>
</evidence>
<evidence type="ECO:0000313" key="2">
    <source>
        <dbReference type="Proteomes" id="UP000276215"/>
    </source>
</evidence>
<name>A0A3N4JLQ1_9PEZI</name>
<sequence length="159" mass="17534">MSEDLGFEISVFKVTRNSPVNTISIAVCNSTETDARRLWEVAIEGRYREDSATCLSGASECLGIKISVFKVNENSQVNTISIAAYSSVEIDTTRMWEVVLKGWHHADSGTCLSGTSECLSIEISVFKVSRNSSVKTISIIASDIMRNHARRQLKDALQL</sequence>
<proteinExistence type="predicted"/>
<accession>A0A3N4JLQ1</accession>